<proteinExistence type="inferred from homology"/>
<sequence>MTTPAGSEAGWARQQQRYGTRDIPVNPRWLLRGDVGFDSAYGDEVLLAVCAEIEGLFVDLPPRPRERFTLVGCVPDGALADLLDRVPAGALGAGRAWLGDVAIAEPLPSPGRSPSWMGEDLGDVVVLARRPSRTVPEAVDIDLDGFVHVYDRTAAVVRPGNVPEFALLGGDGTPYGTCRDVSGVFREQAPPLVPRVRLLGCRPQAPLLAALDAVGRATKASLRRRRIRAEVHTIAADGSAHRVIDAVVSGTVGSGEPSRFGGGLLDVTVDSDPQEPLPVGVLDILAHRQHGPPVQKNMWSDHGRELRHQWAMVAAAHQSVVQDRSAGTTYDLDGRHVTDIEGFYCALGEAINGPGGYFGCNLDAFVDCLRGRFGASTPFRLVWHDSNVARDHLVAGYDRRRLAPAVTVECLLGIFAEHDVEVDLR</sequence>
<dbReference type="Gene3D" id="3.30.370.10">
    <property type="entry name" value="Barstar-like"/>
    <property type="match status" value="1"/>
</dbReference>
<dbReference type="AlphaFoldDB" id="A0A7L6BF35"/>
<evidence type="ECO:0000313" key="4">
    <source>
        <dbReference type="Proteomes" id="UP000510844"/>
    </source>
</evidence>
<dbReference type="InterPro" id="IPR035905">
    <property type="entry name" value="Barstar-like_sf"/>
</dbReference>
<reference evidence="4" key="1">
    <citation type="submission" date="2020-07" db="EMBL/GenBank/DDBJ databases">
        <title>A new Micromonospora strain with potent antibiotic activity isolated from the microbiome of a mid-Atlantic deep-sea sponge.</title>
        <authorList>
            <person name="Back C.R."/>
            <person name="Stennett H.L."/>
            <person name="Williams S.E."/>
            <person name="Wang L."/>
            <person name="Ojeda Gomez J."/>
            <person name="Abdulle O.M."/>
            <person name="Duffy T."/>
            <person name="Hendry K.R."/>
            <person name="Powell D."/>
            <person name="Stach J.E."/>
            <person name="Essex-Lopresti A.E."/>
            <person name="Willis C.L."/>
            <person name="Curnow P."/>
            <person name="Race P.R."/>
        </authorList>
    </citation>
    <scope>NUCLEOTIDE SEQUENCE [LARGE SCALE GENOMIC DNA]</scope>
    <source>
        <strain evidence="4">28ISP2-46</strain>
    </source>
</reference>
<comment type="similarity">
    <text evidence="1">Belongs to the barstar family.</text>
</comment>
<evidence type="ECO:0000259" key="2">
    <source>
        <dbReference type="Pfam" id="PF01337"/>
    </source>
</evidence>
<dbReference type="RefSeq" id="WP_246411642.1">
    <property type="nucleotide sequence ID" value="NZ_CP059322.2"/>
</dbReference>
<dbReference type="Pfam" id="PF01337">
    <property type="entry name" value="Barstar"/>
    <property type="match status" value="1"/>
</dbReference>
<feature type="domain" description="Barstar (barnase inhibitor)" evidence="2">
    <location>
        <begin position="331"/>
        <end position="392"/>
    </location>
</feature>
<dbReference type="Proteomes" id="UP000510844">
    <property type="component" value="Chromosome"/>
</dbReference>
<keyword evidence="4" id="KW-1185">Reference proteome</keyword>
<name>A0A7L6BF35_9ACTN</name>
<dbReference type="InterPro" id="IPR000468">
    <property type="entry name" value="Barstar"/>
</dbReference>
<accession>A0A7L6BF35</accession>
<dbReference type="EMBL" id="CP059322">
    <property type="protein sequence ID" value="QLQ40529.2"/>
    <property type="molecule type" value="Genomic_DNA"/>
</dbReference>
<dbReference type="SUPFAM" id="SSF52038">
    <property type="entry name" value="Barstar-related"/>
    <property type="match status" value="1"/>
</dbReference>
<reference evidence="3 4" key="2">
    <citation type="journal article" date="2021" name="Mar. Drugs">
        <title>A New Micromonospora Strain with Antibiotic Activity Isolated from the Microbiome of a Mid-Atlantic Deep-Sea Sponge.</title>
        <authorList>
            <person name="Back C.R."/>
            <person name="Stennett H.L."/>
            <person name="Williams S.E."/>
            <person name="Wang L."/>
            <person name="Ojeda Gomez J."/>
            <person name="Abdulle O.M."/>
            <person name="Duffy T."/>
            <person name="Neal C."/>
            <person name="Mantell J."/>
            <person name="Jepson M.A."/>
            <person name="Hendry K.R."/>
            <person name="Powell D."/>
            <person name="Stach J.E.M."/>
            <person name="Essex-Lopresti A.E."/>
            <person name="Willis C.L."/>
            <person name="Curnow P."/>
            <person name="Race P.R."/>
        </authorList>
    </citation>
    <scope>NUCLEOTIDE SEQUENCE [LARGE SCALE GENOMIC DNA]</scope>
    <source>
        <strain evidence="3 4">28ISP2-46</strain>
    </source>
</reference>
<dbReference type="KEGG" id="mfeu:H1D33_25290"/>
<gene>
    <name evidence="3" type="ORF">H1D33_25290</name>
</gene>
<evidence type="ECO:0000313" key="3">
    <source>
        <dbReference type="EMBL" id="QLQ40529.2"/>
    </source>
</evidence>
<organism evidence="3 4">
    <name type="scientific">Micromonospora robiginosa</name>
    <dbReference type="NCBI Taxonomy" id="2749844"/>
    <lineage>
        <taxon>Bacteria</taxon>
        <taxon>Bacillati</taxon>
        <taxon>Actinomycetota</taxon>
        <taxon>Actinomycetes</taxon>
        <taxon>Micromonosporales</taxon>
        <taxon>Micromonosporaceae</taxon>
        <taxon>Micromonospora</taxon>
    </lineage>
</organism>
<protein>
    <submittedName>
        <fullName evidence="3">Barstar family protein</fullName>
    </submittedName>
</protein>
<evidence type="ECO:0000256" key="1">
    <source>
        <dbReference type="ARBA" id="ARBA00006845"/>
    </source>
</evidence>